<reference evidence="1" key="1">
    <citation type="submission" date="2024-02" db="EMBL/GenBank/DDBJ databases">
        <title>Tomenella chthoni gen. nov. sp. nov., a member of the family Jonesiaceae isolated from bat guano.</title>
        <authorList>
            <person name="Miller S.L."/>
            <person name="King J."/>
            <person name="Sankaranarayanan K."/>
            <person name="Lawson P.A."/>
        </authorList>
    </citation>
    <scope>NUCLEOTIDE SEQUENCE</scope>
    <source>
        <strain evidence="1">BS-20</strain>
    </source>
</reference>
<proteinExistence type="predicted"/>
<dbReference type="AlphaFoldDB" id="A0AAU7DX98"/>
<sequence>MQTPTTVVRHFPRAMTSKGAAALTALTEDGAGKTFAFMSLNANGKLDA</sequence>
<gene>
    <name evidence="1" type="ORF">V5R04_03700</name>
</gene>
<name>A0AAU7DX98_9MICO</name>
<accession>A0AAU7DX98</accession>
<protein>
    <submittedName>
        <fullName evidence="1">Uncharacterized protein</fullName>
    </submittedName>
</protein>
<organism evidence="1">
    <name type="scientific">Jonesiaceae bacterium BS-20</name>
    <dbReference type="NCBI Taxonomy" id="3120821"/>
    <lineage>
        <taxon>Bacteria</taxon>
        <taxon>Bacillati</taxon>
        <taxon>Actinomycetota</taxon>
        <taxon>Actinomycetes</taxon>
        <taxon>Micrococcales</taxon>
        <taxon>Jonesiaceae</taxon>
    </lineage>
</organism>
<dbReference type="EMBL" id="CP146203">
    <property type="protein sequence ID" value="XBH22345.1"/>
    <property type="molecule type" value="Genomic_DNA"/>
</dbReference>
<evidence type="ECO:0000313" key="1">
    <source>
        <dbReference type="EMBL" id="XBH22345.1"/>
    </source>
</evidence>